<comment type="caution">
    <text evidence="1">The sequence shown here is derived from an EMBL/GenBank/DDBJ whole genome shotgun (WGS) entry which is preliminary data.</text>
</comment>
<keyword evidence="1" id="KW-0808">Transferase</keyword>
<dbReference type="Pfam" id="PF04655">
    <property type="entry name" value="APH_6_hur"/>
    <property type="match status" value="1"/>
</dbReference>
<dbReference type="GO" id="GO:0019748">
    <property type="term" value="P:secondary metabolic process"/>
    <property type="evidence" value="ECO:0007669"/>
    <property type="project" value="InterPro"/>
</dbReference>
<reference evidence="1" key="1">
    <citation type="submission" date="2018-07" db="EMBL/GenBank/DDBJ databases">
        <authorList>
            <person name="Ashton P.M."/>
            <person name="Dallman T."/>
            <person name="Nair S."/>
            <person name="De Pinna E."/>
            <person name="Peters T."/>
            <person name="Grant K."/>
        </authorList>
    </citation>
    <scope>NUCLEOTIDE SEQUENCE</scope>
    <source>
        <strain evidence="1">245081</strain>
    </source>
</reference>
<protein>
    <submittedName>
        <fullName evidence="1">APH(6) family putative aminoglycoside O-phosphotransferase</fullName>
    </submittedName>
</protein>
<sequence>MNQYAYRPWLSRWNLIPDGPPFMTHSSQLIPVKTATDGIKAMLKITHDKDEQTGNALMAWWDGNGAAPVIAHENEAILLERATGLRSLSSMSGEGQDIEACGILCFTAGRLHAFKKKSELQLTPLHVWFAALKPAADKYGGILTHCCEISEELLSTQQDMVTLHGDLHHGNVLDFGALGWLAIDPKGLKGERGFDYANIFTNPDLSNPVPGIAVVPEMFKQRLKIVTETAGLDRKRLLMWIIAWCGLSAAWSLESYDTASVATKIASWHSSNCISKQEGKVKLCD</sequence>
<dbReference type="AlphaFoldDB" id="A0A5V0BGJ3"/>
<dbReference type="GO" id="GO:0016773">
    <property type="term" value="F:phosphotransferase activity, alcohol group as acceptor"/>
    <property type="evidence" value="ECO:0007669"/>
    <property type="project" value="InterPro"/>
</dbReference>
<organism evidence="1">
    <name type="scientific">Salmonella enteritidis</name>
    <dbReference type="NCBI Taxonomy" id="149539"/>
    <lineage>
        <taxon>Bacteria</taxon>
        <taxon>Pseudomonadati</taxon>
        <taxon>Pseudomonadota</taxon>
        <taxon>Gammaproteobacteria</taxon>
        <taxon>Enterobacterales</taxon>
        <taxon>Enterobacteriaceae</taxon>
        <taxon>Salmonella</taxon>
    </lineage>
</organism>
<proteinExistence type="predicted"/>
<dbReference type="EMBL" id="AAGVVM010000093">
    <property type="protein sequence ID" value="EBS5460910.1"/>
    <property type="molecule type" value="Genomic_DNA"/>
</dbReference>
<dbReference type="InterPro" id="IPR006748">
    <property type="entry name" value="NH2Glyco/OHUrea_AB-resist_kin"/>
</dbReference>
<evidence type="ECO:0000313" key="1">
    <source>
        <dbReference type="EMBL" id="EBS5460910.1"/>
    </source>
</evidence>
<dbReference type="SUPFAM" id="SSF56112">
    <property type="entry name" value="Protein kinase-like (PK-like)"/>
    <property type="match status" value="1"/>
</dbReference>
<dbReference type="InterPro" id="IPR011009">
    <property type="entry name" value="Kinase-like_dom_sf"/>
</dbReference>
<gene>
    <name evidence="1" type="ORF">DUU06_25535</name>
</gene>
<name>A0A5V0BGJ3_SALEN</name>
<accession>A0A5V0BGJ3</accession>